<name>G0P4U0_CAEBE</name>
<dbReference type="eggNOG" id="ENOG502TK65">
    <property type="taxonomic scope" value="Eukaryota"/>
</dbReference>
<dbReference type="AlphaFoldDB" id="G0P4U0"/>
<evidence type="ECO:0000313" key="1">
    <source>
        <dbReference type="EMBL" id="EGT45092.1"/>
    </source>
</evidence>
<dbReference type="Proteomes" id="UP000008068">
    <property type="component" value="Unassembled WGS sequence"/>
</dbReference>
<dbReference type="InParanoid" id="G0P4U0"/>
<gene>
    <name evidence="1" type="ORF">CAEBREN_15618</name>
</gene>
<protein>
    <submittedName>
        <fullName evidence="1">Uncharacterized protein</fullName>
    </submittedName>
</protein>
<accession>G0P4U0</accession>
<reference evidence="2" key="1">
    <citation type="submission" date="2011-07" db="EMBL/GenBank/DDBJ databases">
        <authorList>
            <consortium name="Caenorhabditis brenneri Sequencing and Analysis Consortium"/>
            <person name="Wilson R.K."/>
        </authorList>
    </citation>
    <scope>NUCLEOTIDE SEQUENCE [LARGE SCALE GENOMIC DNA]</scope>
    <source>
        <strain evidence="2">PB2801</strain>
    </source>
</reference>
<evidence type="ECO:0000313" key="2">
    <source>
        <dbReference type="Proteomes" id="UP000008068"/>
    </source>
</evidence>
<organism evidence="2">
    <name type="scientific">Caenorhabditis brenneri</name>
    <name type="common">Nematode worm</name>
    <dbReference type="NCBI Taxonomy" id="135651"/>
    <lineage>
        <taxon>Eukaryota</taxon>
        <taxon>Metazoa</taxon>
        <taxon>Ecdysozoa</taxon>
        <taxon>Nematoda</taxon>
        <taxon>Chromadorea</taxon>
        <taxon>Rhabditida</taxon>
        <taxon>Rhabditina</taxon>
        <taxon>Rhabditomorpha</taxon>
        <taxon>Rhabditoidea</taxon>
        <taxon>Rhabditidae</taxon>
        <taxon>Peloderinae</taxon>
        <taxon>Caenorhabditis</taxon>
    </lineage>
</organism>
<dbReference type="HOGENOM" id="CLU_1490275_0_0_1"/>
<keyword evidence="2" id="KW-1185">Reference proteome</keyword>
<proteinExistence type="predicted"/>
<dbReference type="EMBL" id="GL380069">
    <property type="protein sequence ID" value="EGT45092.1"/>
    <property type="molecule type" value="Genomic_DNA"/>
</dbReference>
<sequence>MIWKILEEYLLRFHHYISSFLVSGPTWRHDYNRFVAGIGHRKIDPSDPTKFIACEGTPESILHEIKKYDMVFPDLKRSMKCPTMLDEACMNMSRQLLMVCAEWRTFFDNERLDPTTISDPEMQNVADMSYNHWRDFQNVINELKHPTFRSPYRSLKAITKFIQRDREAIVELFRLRERETNLSDFPLF</sequence>